<dbReference type="Proteomes" id="UP000176581">
    <property type="component" value="Unassembled WGS sequence"/>
</dbReference>
<evidence type="ECO:0000313" key="2">
    <source>
        <dbReference type="Proteomes" id="UP000176581"/>
    </source>
</evidence>
<dbReference type="EMBL" id="MGJV01000019">
    <property type="protein sequence ID" value="OGN14883.1"/>
    <property type="molecule type" value="Genomic_DNA"/>
</dbReference>
<organism evidence="1 2">
    <name type="scientific">Candidatus Yanofskybacteria bacterium RIFCSPHIGHO2_02_FULL_43_22</name>
    <dbReference type="NCBI Taxonomy" id="1802681"/>
    <lineage>
        <taxon>Bacteria</taxon>
        <taxon>Candidatus Yanofskyibacteriota</taxon>
    </lineage>
</organism>
<gene>
    <name evidence="1" type="ORF">A3J47_02685</name>
</gene>
<proteinExistence type="predicted"/>
<sequence>MLVFRSPYYQYGSQKASHFSLNLAKQTSFKVVVIQSIWIVIQNQKPRLFGGFLVTVLPNT</sequence>
<accession>A0A1F8FP64</accession>
<comment type="caution">
    <text evidence="1">The sequence shown here is derived from an EMBL/GenBank/DDBJ whole genome shotgun (WGS) entry which is preliminary data.</text>
</comment>
<evidence type="ECO:0000313" key="1">
    <source>
        <dbReference type="EMBL" id="OGN14883.1"/>
    </source>
</evidence>
<dbReference type="AlphaFoldDB" id="A0A1F8FP64"/>
<reference evidence="1 2" key="1">
    <citation type="journal article" date="2016" name="Nat. Commun.">
        <title>Thousands of microbial genomes shed light on interconnected biogeochemical processes in an aquifer system.</title>
        <authorList>
            <person name="Anantharaman K."/>
            <person name="Brown C.T."/>
            <person name="Hug L.A."/>
            <person name="Sharon I."/>
            <person name="Castelle C.J."/>
            <person name="Probst A.J."/>
            <person name="Thomas B.C."/>
            <person name="Singh A."/>
            <person name="Wilkins M.J."/>
            <person name="Karaoz U."/>
            <person name="Brodie E.L."/>
            <person name="Williams K.H."/>
            <person name="Hubbard S.S."/>
            <person name="Banfield J.F."/>
        </authorList>
    </citation>
    <scope>NUCLEOTIDE SEQUENCE [LARGE SCALE GENOMIC DNA]</scope>
</reference>
<name>A0A1F8FP64_9BACT</name>
<protein>
    <submittedName>
        <fullName evidence="1">Uncharacterized protein</fullName>
    </submittedName>
</protein>